<organism evidence="1 2">
    <name type="scientific">Streptomyces hydrogenans</name>
    <dbReference type="NCBI Taxonomy" id="1873719"/>
    <lineage>
        <taxon>Bacteria</taxon>
        <taxon>Bacillati</taxon>
        <taxon>Actinomycetota</taxon>
        <taxon>Actinomycetes</taxon>
        <taxon>Kitasatosporales</taxon>
        <taxon>Streptomycetaceae</taxon>
        <taxon>Streptomyces</taxon>
    </lineage>
</organism>
<dbReference type="SUPFAM" id="SSF55961">
    <property type="entry name" value="Bet v1-like"/>
    <property type="match status" value="2"/>
</dbReference>
<dbReference type="RefSeq" id="WP_190221255.1">
    <property type="nucleotide sequence ID" value="NZ_BNBS01000001.1"/>
</dbReference>
<dbReference type="Proteomes" id="UP001052739">
    <property type="component" value="Unassembled WGS sequence"/>
</dbReference>
<dbReference type="Pfam" id="PF10604">
    <property type="entry name" value="Polyketide_cyc2"/>
    <property type="match status" value="2"/>
</dbReference>
<comment type="caution">
    <text evidence="1">The sequence shown here is derived from an EMBL/GenBank/DDBJ whole genome shotgun (WGS) entry which is preliminary data.</text>
</comment>
<name>A0ABQ3PIU6_9ACTN</name>
<dbReference type="Gene3D" id="3.30.530.20">
    <property type="match status" value="2"/>
</dbReference>
<accession>A0ABQ3PIU6</accession>
<dbReference type="InterPro" id="IPR019587">
    <property type="entry name" value="Polyketide_cyclase/dehydratase"/>
</dbReference>
<keyword evidence="2" id="KW-1185">Reference proteome</keyword>
<proteinExistence type="predicted"/>
<evidence type="ECO:0000313" key="1">
    <source>
        <dbReference type="EMBL" id="GHI24938.1"/>
    </source>
</evidence>
<reference evidence="1" key="1">
    <citation type="submission" date="2024-05" db="EMBL/GenBank/DDBJ databases">
        <title>Whole genome shotgun sequence of Streptomyces hydrogenans NBRC 13475.</title>
        <authorList>
            <person name="Komaki H."/>
            <person name="Tamura T."/>
        </authorList>
    </citation>
    <scope>NUCLEOTIDE SEQUENCE</scope>
    <source>
        <strain evidence="1">NBRC 13475</strain>
    </source>
</reference>
<gene>
    <name evidence="1" type="ORF">Shyd_63090</name>
</gene>
<sequence length="312" mass="34973">MTVREVEHEITVRAQATEVYRLLADVESWPRLFPPSVHVDRLEAHGDEERIRIWATANGEAKNWTSRRVLDPAGLRIRFWQEVSSPPIAEMTGTWILEPAGDDGTRVRLLHTYRAIGDDPDALAWIDEAVDRNSRAELPALKENLERASHGDELTFSFEDSVRVEGAAKDVFDFLNEADRWTERLPHVASVTFTETTPGLQTLRMETRTKDGSTHTTESVRVAFPHHRIVYKQTTLPALLALHTGYWQLTEDADGTTTATSQHTVILNADAIPRVLGPDAGVAEARVLVREALGGNSRATLGLAKRYAEERR</sequence>
<dbReference type="EMBL" id="BNDW01000068">
    <property type="protein sequence ID" value="GHI24938.1"/>
    <property type="molecule type" value="Genomic_DNA"/>
</dbReference>
<protein>
    <submittedName>
        <fullName evidence="1">Actinorhodin polyketide synthase bifunctional cyclase/dehydratase</fullName>
    </submittedName>
</protein>
<dbReference type="CDD" id="cd08861">
    <property type="entry name" value="OtcD1_ARO-CYC_like"/>
    <property type="match status" value="2"/>
</dbReference>
<dbReference type="InterPro" id="IPR023393">
    <property type="entry name" value="START-like_dom_sf"/>
</dbReference>
<evidence type="ECO:0000313" key="2">
    <source>
        <dbReference type="Proteomes" id="UP001052739"/>
    </source>
</evidence>